<dbReference type="EMBL" id="JAVAIM010000001">
    <property type="protein sequence ID" value="MDP4575425.1"/>
    <property type="molecule type" value="Genomic_DNA"/>
</dbReference>
<evidence type="ECO:0000313" key="3">
    <source>
        <dbReference type="EMBL" id="MDP4575425.1"/>
    </source>
</evidence>
<comment type="caution">
    <text evidence="3">The sequence shown here is derived from an EMBL/GenBank/DDBJ whole genome shotgun (WGS) entry which is preliminary data.</text>
</comment>
<reference evidence="3 4" key="1">
    <citation type="submission" date="2023-08" db="EMBL/GenBank/DDBJ databases">
        <title>genomic of G39.</title>
        <authorList>
            <person name="Wang Y."/>
        </authorList>
    </citation>
    <scope>NUCLEOTIDE SEQUENCE [LARGE SCALE GENOMIC DNA]</scope>
    <source>
        <strain evidence="3 4">G39</strain>
    </source>
</reference>
<feature type="signal peptide" evidence="2">
    <location>
        <begin position="1"/>
        <end position="25"/>
    </location>
</feature>
<name>A0ABT9HQJ9_9SPHN</name>
<dbReference type="GO" id="GO:0016787">
    <property type="term" value="F:hydrolase activity"/>
    <property type="evidence" value="ECO:0007669"/>
    <property type="project" value="UniProtKB-KW"/>
</dbReference>
<evidence type="ECO:0000256" key="1">
    <source>
        <dbReference type="SAM" id="MobiDB-lite"/>
    </source>
</evidence>
<keyword evidence="3" id="KW-0378">Hydrolase</keyword>
<protein>
    <submittedName>
        <fullName evidence="3">Glycoside hydrolase</fullName>
    </submittedName>
</protein>
<feature type="chain" id="PRO_5046549308" evidence="2">
    <location>
        <begin position="26"/>
        <end position="295"/>
    </location>
</feature>
<gene>
    <name evidence="3" type="ORF">Q9K02_09785</name>
</gene>
<evidence type="ECO:0000313" key="4">
    <source>
        <dbReference type="Proteomes" id="UP001240639"/>
    </source>
</evidence>
<feature type="region of interest" description="Disordered" evidence="1">
    <location>
        <begin position="275"/>
        <end position="295"/>
    </location>
</feature>
<organism evidence="3 4">
    <name type="scientific">Qipengyuania profundimaris</name>
    <dbReference type="NCBI Taxonomy" id="3067652"/>
    <lineage>
        <taxon>Bacteria</taxon>
        <taxon>Pseudomonadati</taxon>
        <taxon>Pseudomonadota</taxon>
        <taxon>Alphaproteobacteria</taxon>
        <taxon>Sphingomonadales</taxon>
        <taxon>Erythrobacteraceae</taxon>
        <taxon>Qipengyuania</taxon>
    </lineage>
</organism>
<sequence>MPGSRATRRRSALALLFATALSSCATGPTAPSPELSAPPFYTKQVTARGIPILSSVKVPDEALFAARNMAQGMFAHRPELAEWLAANDYRVAIMAVDEALLDLPENADWTKPAFDDPRLTRCERKLYDTRIGRLSDREYWDNRARAIGGERTVGSEEDVLGLPVSRYFGETIFVHEMAHNVLFAIHAVDPALYARVQAAYDNALATNLWLNEYTTTTIQEYWAEGTQFWFDSNRLQAFDGRRILNHQDLAAYDPQLYAALAEAYGDNHRLESDPFWQHPARVPPGPPPENTAEEC</sequence>
<dbReference type="PROSITE" id="PS51257">
    <property type="entry name" value="PROKAR_LIPOPROTEIN"/>
    <property type="match status" value="1"/>
</dbReference>
<accession>A0ABT9HQJ9</accession>
<proteinExistence type="predicted"/>
<dbReference type="RefSeq" id="WP_305932727.1">
    <property type="nucleotide sequence ID" value="NZ_JAVAIM010000001.1"/>
</dbReference>
<keyword evidence="2" id="KW-0732">Signal</keyword>
<keyword evidence="4" id="KW-1185">Reference proteome</keyword>
<evidence type="ECO:0000256" key="2">
    <source>
        <dbReference type="SAM" id="SignalP"/>
    </source>
</evidence>
<dbReference type="Proteomes" id="UP001240639">
    <property type="component" value="Unassembled WGS sequence"/>
</dbReference>